<accession>A0A8J8TDU9</accession>
<sequence>MAKTKYVCAPAPSTWLPPAINDSKCWMCYAKSSLFISFPLGLIFGFYFLFSGRVPLGEVLLCVAAVSVILILLTNPLIMKSMNEGRFGQANRYLKCFTVISLFCMIFPGFFYYVAYKKIQPVFKPQTQRYPTNYYEGPRSYPPNVTEGEEMSPEEGFVMSKK</sequence>
<gene>
    <name evidence="3" type="ORF">A3207_04465</name>
</gene>
<feature type="region of interest" description="Disordered" evidence="1">
    <location>
        <begin position="134"/>
        <end position="162"/>
    </location>
</feature>
<dbReference type="AlphaFoldDB" id="A0A8J8TDU9"/>
<keyword evidence="2" id="KW-0472">Membrane</keyword>
<feature type="transmembrane region" description="Helical" evidence="2">
    <location>
        <begin position="56"/>
        <end position="73"/>
    </location>
</feature>
<feature type="transmembrane region" description="Helical" evidence="2">
    <location>
        <begin position="33"/>
        <end position="50"/>
    </location>
</feature>
<protein>
    <submittedName>
        <fullName evidence="3">Uncharacterized protein</fullName>
    </submittedName>
</protein>
<organism evidence="3 4">
    <name type="scientific">Candidatus Methanomassiliicoccus intestinalis</name>
    <dbReference type="NCBI Taxonomy" id="1406512"/>
    <lineage>
        <taxon>Archaea</taxon>
        <taxon>Methanobacteriati</taxon>
        <taxon>Thermoplasmatota</taxon>
        <taxon>Thermoplasmata</taxon>
        <taxon>Methanomassiliicoccales</taxon>
        <taxon>Methanomassiliicoccaceae</taxon>
        <taxon>Methanomassiliicoccus</taxon>
    </lineage>
</organism>
<keyword evidence="2" id="KW-0812">Transmembrane</keyword>
<evidence type="ECO:0000256" key="2">
    <source>
        <dbReference type="SAM" id="Phobius"/>
    </source>
</evidence>
<dbReference type="Proteomes" id="UP000752814">
    <property type="component" value="Unassembled WGS sequence"/>
</dbReference>
<proteinExistence type="predicted"/>
<evidence type="ECO:0000313" key="4">
    <source>
        <dbReference type="Proteomes" id="UP000752814"/>
    </source>
</evidence>
<feature type="transmembrane region" description="Helical" evidence="2">
    <location>
        <begin position="93"/>
        <end position="115"/>
    </location>
</feature>
<dbReference type="EMBL" id="LVVT01000024">
    <property type="protein sequence ID" value="TQS81135.1"/>
    <property type="molecule type" value="Genomic_DNA"/>
</dbReference>
<evidence type="ECO:0000313" key="3">
    <source>
        <dbReference type="EMBL" id="TQS81135.1"/>
    </source>
</evidence>
<evidence type="ECO:0000256" key="1">
    <source>
        <dbReference type="SAM" id="MobiDB-lite"/>
    </source>
</evidence>
<dbReference type="RefSeq" id="WP_400195198.1">
    <property type="nucleotide sequence ID" value="NZ_CAYAYE010000021.1"/>
</dbReference>
<keyword evidence="2" id="KW-1133">Transmembrane helix</keyword>
<name>A0A8J8TDU9_9ARCH</name>
<reference evidence="3" key="1">
    <citation type="submission" date="2016-03" db="EMBL/GenBank/DDBJ databases">
        <authorList>
            <person name="Borrel G."/>
            <person name="Mccann A."/>
            <person name="O'Toole P.W."/>
        </authorList>
    </citation>
    <scope>NUCLEOTIDE SEQUENCE</scope>
    <source>
        <strain evidence="3">183</strain>
    </source>
</reference>
<comment type="caution">
    <text evidence="3">The sequence shown here is derived from an EMBL/GenBank/DDBJ whole genome shotgun (WGS) entry which is preliminary data.</text>
</comment>